<proteinExistence type="predicted"/>
<name>A0A3G5A0H8_9VIRU</name>
<sequence length="151" mass="16737">MEKPIVKRREQYSFKTDQNTLVDIFQQFAVNSPKVNIVAVVSKYKNPCVSVILVVGPDENDSPVINKIAENIFDNYNIFYAKNTILDVLNIQVITDTPGAYLAFYKPLVQNGIKVLNSYLGEAAAGQVLSAFFDVGACSLNEAEKILEKVS</sequence>
<dbReference type="EMBL" id="MK072246">
    <property type="protein sequence ID" value="AYV80662.1"/>
    <property type="molecule type" value="Genomic_DNA"/>
</dbReference>
<gene>
    <name evidence="1" type="ORF">Harvfovirus4_26</name>
</gene>
<organism evidence="1">
    <name type="scientific">Harvfovirus sp</name>
    <dbReference type="NCBI Taxonomy" id="2487768"/>
    <lineage>
        <taxon>Viruses</taxon>
        <taxon>Varidnaviria</taxon>
        <taxon>Bamfordvirae</taxon>
        <taxon>Nucleocytoviricota</taxon>
        <taxon>Megaviricetes</taxon>
        <taxon>Imitervirales</taxon>
        <taxon>Mimiviridae</taxon>
        <taxon>Klosneuvirinae</taxon>
    </lineage>
</organism>
<accession>A0A3G5A0H8</accession>
<evidence type="ECO:0008006" key="2">
    <source>
        <dbReference type="Google" id="ProtNLM"/>
    </source>
</evidence>
<evidence type="ECO:0000313" key="1">
    <source>
        <dbReference type="EMBL" id="AYV80662.1"/>
    </source>
</evidence>
<protein>
    <recommendedName>
        <fullName evidence="2">ACT domain-containing protein</fullName>
    </recommendedName>
</protein>
<reference evidence="1" key="1">
    <citation type="submission" date="2018-10" db="EMBL/GenBank/DDBJ databases">
        <title>Hidden diversity of soil giant viruses.</title>
        <authorList>
            <person name="Schulz F."/>
            <person name="Alteio L."/>
            <person name="Goudeau D."/>
            <person name="Ryan E.M."/>
            <person name="Malmstrom R.R."/>
            <person name="Blanchard J."/>
            <person name="Woyke T."/>
        </authorList>
    </citation>
    <scope>NUCLEOTIDE SEQUENCE</scope>
    <source>
        <strain evidence="1">HAV1</strain>
    </source>
</reference>